<comment type="caution">
    <text evidence="2">The sequence shown here is derived from an EMBL/GenBank/DDBJ whole genome shotgun (WGS) entry which is preliminary data.</text>
</comment>
<dbReference type="AlphaFoldDB" id="A0AAV9IPL8"/>
<organism evidence="2 3">
    <name type="scientific">Cyanidium caldarium</name>
    <name type="common">Red alga</name>
    <dbReference type="NCBI Taxonomy" id="2771"/>
    <lineage>
        <taxon>Eukaryota</taxon>
        <taxon>Rhodophyta</taxon>
        <taxon>Bangiophyceae</taxon>
        <taxon>Cyanidiales</taxon>
        <taxon>Cyanidiaceae</taxon>
        <taxon>Cyanidium</taxon>
    </lineage>
</organism>
<sequence>MNVQSDRTPDPATAPPIFQQWTAPLFHQLVSLRLGPPDQPTTFWHLRGELLHLTTGRLLASVEGLEAMRRTPTSDAVASPDAPLLAVQTHLCHKLYLFRPPEAQGSLDTERARRRFRRTWRSGVRIDDPGAVCEVLEYPRETVTYALRSDNQIEWTAQRLGDRDRPIRVAARIAYVPGTFQAPLPPSPHDSLTFPLHVHVEAPRRQRHGTAAAFETYELCPESEVRLPWWQFWHRPARWLRRLRTAGGARLRFFKVADCPSWCDAPPYSRCVLMLRGRRFHSMRRVEDDMSASMAQLLQQPGYAHYCQPPDDNLEAPAPEATDEAHRDNLYTSKHPKQGQQGKAEKQRATEQADHALAHVSLQNAAAQHGQHRGQQVAGDGAGRHPERVLRGGERNGRQHAAVTPLRQKH</sequence>
<reference evidence="2 3" key="1">
    <citation type="submission" date="2022-07" db="EMBL/GenBank/DDBJ databases">
        <title>Genome-wide signatures of adaptation to extreme environments.</title>
        <authorList>
            <person name="Cho C.H."/>
            <person name="Yoon H.S."/>
        </authorList>
    </citation>
    <scope>NUCLEOTIDE SEQUENCE [LARGE SCALE GENOMIC DNA]</scope>
    <source>
        <strain evidence="2 3">DBV 063 E5</strain>
    </source>
</reference>
<feature type="compositionally biased region" description="Low complexity" evidence="1">
    <location>
        <begin position="365"/>
        <end position="379"/>
    </location>
</feature>
<feature type="compositionally biased region" description="Basic and acidic residues" evidence="1">
    <location>
        <begin position="382"/>
        <end position="397"/>
    </location>
</feature>
<dbReference type="EMBL" id="JANCYW010000001">
    <property type="protein sequence ID" value="KAK4534040.1"/>
    <property type="molecule type" value="Genomic_DNA"/>
</dbReference>
<gene>
    <name evidence="2" type="ORF">CDCA_CDCA01G0065</name>
</gene>
<proteinExistence type="predicted"/>
<feature type="compositionally biased region" description="Basic and acidic residues" evidence="1">
    <location>
        <begin position="343"/>
        <end position="352"/>
    </location>
</feature>
<evidence type="ECO:0000256" key="1">
    <source>
        <dbReference type="SAM" id="MobiDB-lite"/>
    </source>
</evidence>
<evidence type="ECO:0000313" key="2">
    <source>
        <dbReference type="EMBL" id="KAK4534040.1"/>
    </source>
</evidence>
<feature type="region of interest" description="Disordered" evidence="1">
    <location>
        <begin position="304"/>
        <end position="352"/>
    </location>
</feature>
<name>A0AAV9IPL8_CYACA</name>
<evidence type="ECO:0000313" key="3">
    <source>
        <dbReference type="Proteomes" id="UP001301350"/>
    </source>
</evidence>
<keyword evidence="3" id="KW-1185">Reference proteome</keyword>
<protein>
    <submittedName>
        <fullName evidence="2">Uncharacterized protein</fullName>
    </submittedName>
</protein>
<dbReference type="Proteomes" id="UP001301350">
    <property type="component" value="Unassembled WGS sequence"/>
</dbReference>
<feature type="region of interest" description="Disordered" evidence="1">
    <location>
        <begin position="364"/>
        <end position="410"/>
    </location>
</feature>
<accession>A0AAV9IPL8</accession>